<dbReference type="Proteomes" id="UP000377595">
    <property type="component" value="Unassembled WGS sequence"/>
</dbReference>
<dbReference type="RefSeq" id="WP_155348120.1">
    <property type="nucleotide sequence ID" value="NZ_BAAAHM010000031.1"/>
</dbReference>
<proteinExistence type="predicted"/>
<gene>
    <name evidence="1" type="ORF">Aple_061100</name>
</gene>
<organism evidence="1 2">
    <name type="scientific">Acrocarpospora pleiomorpha</name>
    <dbReference type="NCBI Taxonomy" id="90975"/>
    <lineage>
        <taxon>Bacteria</taxon>
        <taxon>Bacillati</taxon>
        <taxon>Actinomycetota</taxon>
        <taxon>Actinomycetes</taxon>
        <taxon>Streptosporangiales</taxon>
        <taxon>Streptosporangiaceae</taxon>
        <taxon>Acrocarpospora</taxon>
    </lineage>
</organism>
<dbReference type="EMBL" id="BLAF01000039">
    <property type="protein sequence ID" value="GES23211.1"/>
    <property type="molecule type" value="Genomic_DNA"/>
</dbReference>
<comment type="caution">
    <text evidence="1">The sequence shown here is derived from an EMBL/GenBank/DDBJ whole genome shotgun (WGS) entry which is preliminary data.</text>
</comment>
<evidence type="ECO:0000313" key="2">
    <source>
        <dbReference type="Proteomes" id="UP000377595"/>
    </source>
</evidence>
<keyword evidence="2" id="KW-1185">Reference proteome</keyword>
<dbReference type="AlphaFoldDB" id="A0A5M3XUJ2"/>
<dbReference type="OrthoDB" id="3492053at2"/>
<protein>
    <submittedName>
        <fullName evidence="1">Uncharacterized protein</fullName>
    </submittedName>
</protein>
<evidence type="ECO:0000313" key="1">
    <source>
        <dbReference type="EMBL" id="GES23211.1"/>
    </source>
</evidence>
<accession>A0A5M3XUJ2</accession>
<reference evidence="1 2" key="1">
    <citation type="submission" date="2019-10" db="EMBL/GenBank/DDBJ databases">
        <title>Whole genome shotgun sequence of Acrocarpospora pleiomorpha NBRC 16267.</title>
        <authorList>
            <person name="Ichikawa N."/>
            <person name="Kimura A."/>
            <person name="Kitahashi Y."/>
            <person name="Komaki H."/>
            <person name="Oguchi A."/>
        </authorList>
    </citation>
    <scope>NUCLEOTIDE SEQUENCE [LARGE SCALE GENOMIC DNA]</scope>
    <source>
        <strain evidence="1 2">NBRC 16267</strain>
    </source>
</reference>
<sequence length="692" mass="73158">MTESPSVPPGTGPLSPEYAGIDPVLMDGFITEMERAGQVISEQVENIRRELASVDLPAAGLAPIREIGGWVEQQVPRLRQRLAAITAPVPDIPAPAPGVATPATAVAAAVSAVTAAFDSGLRPYREDALLPPAQARRLGGELGERLAAIDPDEFRFTGPYATERLAAVFAELKAHQGDPVFTAAFFAALGRDGMRRIVPALRRMRGHEPQDAERVAALAFATAVSGGAQVPGFAAAVKAVEEVEIGDDEGMEMLTTLLSHGDYPDVWLAERVAPTLVSGVPSAGLLNALADNPAAARLAITSAVPSRPGLPLPAYDLSPLFGQPPDPAVAQPGLAAFLKGLNERTKESAEQSKAFGRLLAAASGAYDEQDGKHSPQAAVFAYTVMTGADEWRLNDATRIHLAEIAASYTTEITLGANLNDADLAKDSAMQVAPGWFEWTPTPGVRGSFRLSPEDTFRFMTTFAGNAEARFRFGVGMDEFLQRALPQALNAVKESGDSASLDSLFKAMGNVRGTELAAAVRVLKPEDEDAENAEKAESFVAGASLAVLGLVSPFTAIPVTWTALSTGVSAYYTYGRESAEKAEELRESADTVNLGRRHEMALLLMKQGFAPQTPPAGIIADANGNLRPFDEILQRGTEGIQAFDQWAVDNGLGKGNPLSLGELTAQQADNYIGGHGTAYDRGKIYGDTELTTD</sequence>
<name>A0A5M3XUJ2_9ACTN</name>